<dbReference type="SUPFAM" id="SSF47473">
    <property type="entry name" value="EF-hand"/>
    <property type="match status" value="1"/>
</dbReference>
<sequence length="141" mass="15981">MDIVMFFSLTGWIIFEDCPSGKLTIEEFQTIYANFFPQGDATKFAAHVFRTFDSNADNAIDFREFICALSVTSRGKLDEKLKWAFSMYDCDGNGRISKEEMLDIVRGWPTCGLWVACQTILCIPHRVSVKLGIMLKVCIGD</sequence>
<keyword evidence="6" id="KW-0449">Lipoprotein</keyword>
<comment type="caution">
    <text evidence="8">The sequence shown here is derived from an EMBL/GenBank/DDBJ whole genome shotgun (WGS) entry which is preliminary data.</text>
</comment>
<evidence type="ECO:0000256" key="5">
    <source>
        <dbReference type="ARBA" id="ARBA00022837"/>
    </source>
</evidence>
<dbReference type="InterPro" id="IPR002048">
    <property type="entry name" value="EF_hand_dom"/>
</dbReference>
<accession>A0ABP0GF37</accession>
<feature type="domain" description="EF-hand" evidence="7">
    <location>
        <begin position="76"/>
        <end position="111"/>
    </location>
</feature>
<feature type="domain" description="EF-hand" evidence="7">
    <location>
        <begin position="40"/>
        <end position="75"/>
    </location>
</feature>
<evidence type="ECO:0000256" key="2">
    <source>
        <dbReference type="ARBA" id="ARBA00022707"/>
    </source>
</evidence>
<dbReference type="InterPro" id="IPR018247">
    <property type="entry name" value="EF_Hand_1_Ca_BS"/>
</dbReference>
<dbReference type="Pfam" id="PF00036">
    <property type="entry name" value="EF-hand_1"/>
    <property type="match status" value="1"/>
</dbReference>
<dbReference type="InterPro" id="IPR011992">
    <property type="entry name" value="EF-hand-dom_pair"/>
</dbReference>
<organism evidence="8 9">
    <name type="scientific">Clavelina lepadiformis</name>
    <name type="common">Light-bulb sea squirt</name>
    <name type="synonym">Ascidia lepadiformis</name>
    <dbReference type="NCBI Taxonomy" id="159417"/>
    <lineage>
        <taxon>Eukaryota</taxon>
        <taxon>Metazoa</taxon>
        <taxon>Chordata</taxon>
        <taxon>Tunicata</taxon>
        <taxon>Ascidiacea</taxon>
        <taxon>Aplousobranchia</taxon>
        <taxon>Clavelinidae</taxon>
        <taxon>Clavelina</taxon>
    </lineage>
</organism>
<dbReference type="PRINTS" id="PR00450">
    <property type="entry name" value="RECOVERIN"/>
</dbReference>
<gene>
    <name evidence="8" type="ORF">CVLEPA_LOCUS23022</name>
</gene>
<evidence type="ECO:0000256" key="3">
    <source>
        <dbReference type="ARBA" id="ARBA00022723"/>
    </source>
</evidence>
<keyword evidence="2" id="KW-0519">Myristate</keyword>
<dbReference type="PANTHER" id="PTHR23055">
    <property type="entry name" value="CALCIUM BINDING PROTEINS"/>
    <property type="match status" value="1"/>
</dbReference>
<dbReference type="SMART" id="SM00054">
    <property type="entry name" value="EFh"/>
    <property type="match status" value="2"/>
</dbReference>
<keyword evidence="9" id="KW-1185">Reference proteome</keyword>
<evidence type="ECO:0000313" key="8">
    <source>
        <dbReference type="EMBL" id="CAK8690397.1"/>
    </source>
</evidence>
<keyword evidence="5" id="KW-0106">Calcium</keyword>
<dbReference type="InterPro" id="IPR028846">
    <property type="entry name" value="Recoverin"/>
</dbReference>
<name>A0ABP0GF37_CLALP</name>
<reference evidence="8 9" key="1">
    <citation type="submission" date="2024-02" db="EMBL/GenBank/DDBJ databases">
        <authorList>
            <person name="Daric V."/>
            <person name="Darras S."/>
        </authorList>
    </citation>
    <scope>NUCLEOTIDE SEQUENCE [LARGE SCALE GENOMIC DNA]</scope>
</reference>
<dbReference type="Proteomes" id="UP001642483">
    <property type="component" value="Unassembled WGS sequence"/>
</dbReference>
<dbReference type="EMBL" id="CAWYQH010000119">
    <property type="protein sequence ID" value="CAK8690397.1"/>
    <property type="molecule type" value="Genomic_DNA"/>
</dbReference>
<evidence type="ECO:0000313" key="9">
    <source>
        <dbReference type="Proteomes" id="UP001642483"/>
    </source>
</evidence>
<evidence type="ECO:0000256" key="6">
    <source>
        <dbReference type="ARBA" id="ARBA00023288"/>
    </source>
</evidence>
<comment type="similarity">
    <text evidence="1">Belongs to the recoverin family.</text>
</comment>
<dbReference type="Gene3D" id="1.10.238.10">
    <property type="entry name" value="EF-hand"/>
    <property type="match status" value="1"/>
</dbReference>
<dbReference type="Pfam" id="PF13833">
    <property type="entry name" value="EF-hand_8"/>
    <property type="match status" value="1"/>
</dbReference>
<proteinExistence type="inferred from homology"/>
<evidence type="ECO:0000256" key="1">
    <source>
        <dbReference type="ARBA" id="ARBA00006049"/>
    </source>
</evidence>
<dbReference type="PROSITE" id="PS50222">
    <property type="entry name" value="EF_HAND_2"/>
    <property type="match status" value="2"/>
</dbReference>
<protein>
    <recommendedName>
        <fullName evidence="7">EF-hand domain-containing protein</fullName>
    </recommendedName>
</protein>
<keyword evidence="4" id="KW-0677">Repeat</keyword>
<evidence type="ECO:0000259" key="7">
    <source>
        <dbReference type="PROSITE" id="PS50222"/>
    </source>
</evidence>
<keyword evidence="3" id="KW-0479">Metal-binding</keyword>
<evidence type="ECO:0000256" key="4">
    <source>
        <dbReference type="ARBA" id="ARBA00022737"/>
    </source>
</evidence>
<dbReference type="PANTHER" id="PTHR23055:SF178">
    <property type="entry name" value="NEUROCALCIN HOMOLOG"/>
    <property type="match status" value="1"/>
</dbReference>
<dbReference type="CDD" id="cd00051">
    <property type="entry name" value="EFh"/>
    <property type="match status" value="1"/>
</dbReference>
<dbReference type="PROSITE" id="PS00018">
    <property type="entry name" value="EF_HAND_1"/>
    <property type="match status" value="2"/>
</dbReference>